<evidence type="ECO:0000313" key="2">
    <source>
        <dbReference type="EMBL" id="KIS68652.1"/>
    </source>
</evidence>
<name>A0A0D1C4T3_MYCMD</name>
<organism evidence="2 3">
    <name type="scientific">Mycosarcoma maydis</name>
    <name type="common">Corn smut fungus</name>
    <name type="synonym">Ustilago maydis</name>
    <dbReference type="NCBI Taxonomy" id="5270"/>
    <lineage>
        <taxon>Eukaryota</taxon>
        <taxon>Fungi</taxon>
        <taxon>Dikarya</taxon>
        <taxon>Basidiomycota</taxon>
        <taxon>Ustilaginomycotina</taxon>
        <taxon>Ustilaginomycetes</taxon>
        <taxon>Ustilaginales</taxon>
        <taxon>Ustilaginaceae</taxon>
        <taxon>Mycosarcoma</taxon>
    </lineage>
</organism>
<dbReference type="GeneID" id="23567970"/>
<feature type="signal peptide" evidence="1">
    <location>
        <begin position="1"/>
        <end position="19"/>
    </location>
</feature>
<dbReference type="VEuPathDB" id="FungiDB:UMAG_12217"/>
<dbReference type="InParanoid" id="A0A0D1C4T3"/>
<feature type="chain" id="PRO_5002227944" evidence="1">
    <location>
        <begin position="20"/>
        <end position="64"/>
    </location>
</feature>
<dbReference type="Proteomes" id="UP000000561">
    <property type="component" value="Chromosome 8"/>
</dbReference>
<keyword evidence="1" id="KW-0732">Signal</keyword>
<protein>
    <submittedName>
        <fullName evidence="2">Uncharacterized protein</fullName>
    </submittedName>
</protein>
<reference evidence="2 3" key="1">
    <citation type="journal article" date="2006" name="Nature">
        <title>Insights from the genome of the biotrophic fungal plant pathogen Ustilago maydis.</title>
        <authorList>
            <person name="Kamper J."/>
            <person name="Kahmann R."/>
            <person name="Bolker M."/>
            <person name="Ma L.J."/>
            <person name="Brefort T."/>
            <person name="Saville B.J."/>
            <person name="Banuett F."/>
            <person name="Kronstad J.W."/>
            <person name="Gold S.E."/>
            <person name="Muller O."/>
            <person name="Perlin M.H."/>
            <person name="Wosten H.A."/>
            <person name="de Vries R."/>
            <person name="Ruiz-Herrera J."/>
            <person name="Reynaga-Pena C.G."/>
            <person name="Snetselaar K."/>
            <person name="McCann M."/>
            <person name="Perez-Martin J."/>
            <person name="Feldbrugge M."/>
            <person name="Basse C.W."/>
            <person name="Steinberg G."/>
            <person name="Ibeas J.I."/>
            <person name="Holloman W."/>
            <person name="Guzman P."/>
            <person name="Farman M."/>
            <person name="Stajich J.E."/>
            <person name="Sentandreu R."/>
            <person name="Gonzalez-Prieto J.M."/>
            <person name="Kennell J.C."/>
            <person name="Molina L."/>
            <person name="Schirawski J."/>
            <person name="Mendoza-Mendoza A."/>
            <person name="Greilinger D."/>
            <person name="Munch K."/>
            <person name="Rossel N."/>
            <person name="Scherer M."/>
            <person name="Vranes M."/>
            <person name="Ladendorf O."/>
            <person name="Vincon V."/>
            <person name="Fuchs U."/>
            <person name="Sandrock B."/>
            <person name="Meng S."/>
            <person name="Ho E.C."/>
            <person name="Cahill M.J."/>
            <person name="Boyce K.J."/>
            <person name="Klose J."/>
            <person name="Klosterman S.J."/>
            <person name="Deelstra H.J."/>
            <person name="Ortiz-Castellanos L."/>
            <person name="Li W."/>
            <person name="Sanchez-Alonso P."/>
            <person name="Schreier P.H."/>
            <person name="Hauser-Hahn I."/>
            <person name="Vaupel M."/>
            <person name="Koopmann E."/>
            <person name="Friedrich G."/>
            <person name="Voss H."/>
            <person name="Schluter T."/>
            <person name="Margolis J."/>
            <person name="Platt D."/>
            <person name="Swimmer C."/>
            <person name="Gnirke A."/>
            <person name="Chen F."/>
            <person name="Vysotskaia V."/>
            <person name="Mannhaupt G."/>
            <person name="Guldener U."/>
            <person name="Munsterkotter M."/>
            <person name="Haase D."/>
            <person name="Oesterheld M."/>
            <person name="Mewes H.W."/>
            <person name="Mauceli E.W."/>
            <person name="DeCaprio D."/>
            <person name="Wade C.M."/>
            <person name="Butler J."/>
            <person name="Young S."/>
            <person name="Jaffe D.B."/>
            <person name="Calvo S."/>
            <person name="Nusbaum C."/>
            <person name="Galagan J."/>
            <person name="Birren B.W."/>
        </authorList>
    </citation>
    <scope>NUCLEOTIDE SEQUENCE [LARGE SCALE GENOMIC DNA]</scope>
    <source>
        <strain evidence="3">DSM 14603 / FGSC 9021 / UM521</strain>
    </source>
</reference>
<evidence type="ECO:0000256" key="1">
    <source>
        <dbReference type="SAM" id="SignalP"/>
    </source>
</evidence>
<dbReference type="EMBL" id="CM003147">
    <property type="protein sequence ID" value="KIS68652.1"/>
    <property type="molecule type" value="Genomic_DNA"/>
</dbReference>
<dbReference type="RefSeq" id="XP_011389854.1">
    <property type="nucleotide sequence ID" value="XM_011391552.1"/>
</dbReference>
<gene>
    <name evidence="2" type="ORF">UMAG_12217</name>
</gene>
<dbReference type="KEGG" id="uma:UMAG_12217"/>
<keyword evidence="3" id="KW-1185">Reference proteome</keyword>
<accession>A0A0D1C4T3</accession>
<evidence type="ECO:0000313" key="3">
    <source>
        <dbReference type="Proteomes" id="UP000000561"/>
    </source>
</evidence>
<dbReference type="AlphaFoldDB" id="A0A0D1C4T3"/>
<proteinExistence type="predicted"/>
<sequence length="64" mass="6727">MKLTIVLSALLGLAAMAQAICMQCDVRTHSRGVCVTRGAGCPFGYVQYDPAIHGDAALDTKDSN</sequence>